<protein>
    <submittedName>
        <fullName evidence="4">GNAT family N-acetyltransferase</fullName>
    </submittedName>
</protein>
<dbReference type="PROSITE" id="PS51186">
    <property type="entry name" value="GNAT"/>
    <property type="match status" value="1"/>
</dbReference>
<accession>A0ABW9QRI8</accession>
<dbReference type="EMBL" id="WJHE01000264">
    <property type="protein sequence ID" value="MST32287.1"/>
    <property type="molecule type" value="Genomic_DNA"/>
</dbReference>
<keyword evidence="5" id="KW-1185">Reference proteome</keyword>
<keyword evidence="1" id="KW-0808">Transferase</keyword>
<dbReference type="Proteomes" id="UP000437736">
    <property type="component" value="Unassembled WGS sequence"/>
</dbReference>
<dbReference type="InterPro" id="IPR050832">
    <property type="entry name" value="Bact_Acetyltransf"/>
</dbReference>
<dbReference type="Gene3D" id="3.40.630.30">
    <property type="match status" value="1"/>
</dbReference>
<comment type="caution">
    <text evidence="4">The sequence shown here is derived from an EMBL/GenBank/DDBJ whole genome shotgun (WGS) entry which is preliminary data.</text>
</comment>
<keyword evidence="2" id="KW-0012">Acyltransferase</keyword>
<gene>
    <name evidence="4" type="ORF">GHK86_06065</name>
</gene>
<evidence type="ECO:0000259" key="3">
    <source>
        <dbReference type="PROSITE" id="PS51186"/>
    </source>
</evidence>
<dbReference type="SUPFAM" id="SSF55729">
    <property type="entry name" value="Acyl-CoA N-acyltransferases (Nat)"/>
    <property type="match status" value="1"/>
</dbReference>
<dbReference type="CDD" id="cd04301">
    <property type="entry name" value="NAT_SF"/>
    <property type="match status" value="1"/>
</dbReference>
<evidence type="ECO:0000256" key="1">
    <source>
        <dbReference type="ARBA" id="ARBA00022679"/>
    </source>
</evidence>
<evidence type="ECO:0000313" key="5">
    <source>
        <dbReference type="Proteomes" id="UP000437736"/>
    </source>
</evidence>
<proteinExistence type="predicted"/>
<reference evidence="4 5" key="1">
    <citation type="submission" date="2019-11" db="EMBL/GenBank/DDBJ databases">
        <title>Acidiferrimicrobium australis gen. nov., sp. nov., an acidophilic and obligately heterotrophic, member of the Actinobacteria that catalyses dissimilatory oxido- reduction of iron isolated from metal-rich acidic water in Chile.</title>
        <authorList>
            <person name="Gonzalez D."/>
            <person name="Huber K."/>
            <person name="Hedrich S."/>
            <person name="Rojas-Villalobos C."/>
            <person name="Quatrini R."/>
            <person name="Dinamarca M.A."/>
            <person name="Schwarz A."/>
            <person name="Canales C."/>
            <person name="Nancucheo I."/>
        </authorList>
    </citation>
    <scope>NUCLEOTIDE SEQUENCE [LARGE SCALE GENOMIC DNA]</scope>
    <source>
        <strain evidence="4 5">USS-CCA1</strain>
    </source>
</reference>
<dbReference type="Pfam" id="PF00583">
    <property type="entry name" value="Acetyltransf_1"/>
    <property type="match status" value="1"/>
</dbReference>
<organism evidence="4 5">
    <name type="scientific">Acidiferrimicrobium australe</name>
    <dbReference type="NCBI Taxonomy" id="2664430"/>
    <lineage>
        <taxon>Bacteria</taxon>
        <taxon>Bacillati</taxon>
        <taxon>Actinomycetota</taxon>
        <taxon>Acidimicrobiia</taxon>
        <taxon>Acidimicrobiales</taxon>
        <taxon>Acidimicrobiaceae</taxon>
        <taxon>Acidiferrimicrobium</taxon>
    </lineage>
</organism>
<dbReference type="InterPro" id="IPR000182">
    <property type="entry name" value="GNAT_dom"/>
</dbReference>
<sequence length="191" mass="21440">MTVEVRDYQPGDEEAWVRCRVLAFLHTAYFDDVQPARPVCPSPGFGLVAVDGNELVGVIDVSVSPSEQLATIDTVAVHPDSQHRGVGTALLSEARSRGLRAGATTIDAWTRDDEATLRWYRSRGFAESEHYLHVYANYYTDSTEPGRAVESTRPELKPIIVFSHANLEAEQELRRQFARVHVCRRFSQPLL</sequence>
<evidence type="ECO:0000256" key="2">
    <source>
        <dbReference type="ARBA" id="ARBA00023315"/>
    </source>
</evidence>
<dbReference type="PANTHER" id="PTHR43877">
    <property type="entry name" value="AMINOALKYLPHOSPHONATE N-ACETYLTRANSFERASE-RELATED-RELATED"/>
    <property type="match status" value="1"/>
</dbReference>
<dbReference type="InterPro" id="IPR016181">
    <property type="entry name" value="Acyl_CoA_acyltransferase"/>
</dbReference>
<feature type="domain" description="N-acetyltransferase" evidence="3">
    <location>
        <begin position="3"/>
        <end position="150"/>
    </location>
</feature>
<evidence type="ECO:0000313" key="4">
    <source>
        <dbReference type="EMBL" id="MST32287.1"/>
    </source>
</evidence>
<name>A0ABW9QRI8_9ACTN</name>